<keyword evidence="2" id="KW-1185">Reference proteome</keyword>
<dbReference type="EMBL" id="CP063373">
    <property type="protein sequence ID" value="QOV34282.1"/>
    <property type="molecule type" value="Genomic_DNA"/>
</dbReference>
<dbReference type="KEGG" id="sfeu:IM697_29605"/>
<accession>A0A7M2SDA2</accession>
<dbReference type="Proteomes" id="UP000594205">
    <property type="component" value="Chromosome"/>
</dbReference>
<evidence type="ECO:0000313" key="2">
    <source>
        <dbReference type="Proteomes" id="UP000594205"/>
    </source>
</evidence>
<gene>
    <name evidence="1" type="ORF">IM697_29605</name>
</gene>
<name>A0A7M2SDA2_9ACTN</name>
<protein>
    <submittedName>
        <fullName evidence="1">Uncharacterized protein</fullName>
    </submittedName>
</protein>
<sequence>MLADDPRGAALAERLALAGAETVVVRPGECFGQDDNGDFFVRPDEADDFAEVLGSMLVAPRTRVASAALQHAVGWPRVIAAVAGWV</sequence>
<dbReference type="AlphaFoldDB" id="A0A7M2SDA2"/>
<proteinExistence type="predicted"/>
<dbReference type="RefSeq" id="WP_194039155.1">
    <property type="nucleotide sequence ID" value="NZ_CP063373.1"/>
</dbReference>
<organism evidence="1 2">
    <name type="scientific">Streptomyces ferrugineus</name>
    <dbReference type="NCBI Taxonomy" id="1413221"/>
    <lineage>
        <taxon>Bacteria</taxon>
        <taxon>Bacillati</taxon>
        <taxon>Actinomycetota</taxon>
        <taxon>Actinomycetes</taxon>
        <taxon>Kitasatosporales</taxon>
        <taxon>Streptomycetaceae</taxon>
        <taxon>Streptomyces</taxon>
    </lineage>
</organism>
<evidence type="ECO:0000313" key="1">
    <source>
        <dbReference type="EMBL" id="QOV34282.1"/>
    </source>
</evidence>
<reference evidence="1 2" key="1">
    <citation type="submission" date="2020-10" db="EMBL/GenBank/DDBJ databases">
        <title>Streptomyces ferrugineus complate genome analysis.</title>
        <authorList>
            <person name="Anwar N."/>
        </authorList>
    </citation>
    <scope>NUCLEOTIDE SEQUENCE [LARGE SCALE GENOMIC DNA]</scope>
    <source>
        <strain evidence="1 2">CCTCC AA2014009</strain>
    </source>
</reference>